<dbReference type="OrthoDB" id="408702at2759"/>
<dbReference type="PANTHER" id="PTHR13235:SF2">
    <property type="entry name" value="SINGLE-STRAND SELECTIVE MONOFUNCTIONAL URACIL DNA GLYCOSYLASE"/>
    <property type="match status" value="1"/>
</dbReference>
<feature type="domain" description="C2H2-type" evidence="12">
    <location>
        <begin position="47"/>
        <end position="71"/>
    </location>
</feature>
<dbReference type="GO" id="GO:0017065">
    <property type="term" value="F:single-strand selective uracil DNA N-glycosylase activity"/>
    <property type="evidence" value="ECO:0007669"/>
    <property type="project" value="InterPro"/>
</dbReference>
<evidence type="ECO:0000256" key="8">
    <source>
        <dbReference type="ARBA" id="ARBA00023125"/>
    </source>
</evidence>
<dbReference type="Pfam" id="PF04500">
    <property type="entry name" value="FLYWCH"/>
    <property type="match status" value="1"/>
</dbReference>
<keyword evidence="9" id="KW-0234">DNA repair</keyword>
<dbReference type="GO" id="GO:0005634">
    <property type="term" value="C:nucleus"/>
    <property type="evidence" value="ECO:0007669"/>
    <property type="project" value="UniProtKB-SubCell"/>
</dbReference>
<dbReference type="InParanoid" id="A0A7M7HPT8"/>
<dbReference type="InterPro" id="IPR036895">
    <property type="entry name" value="Uracil-DNA_glycosylase-like_sf"/>
</dbReference>
<dbReference type="PROSITE" id="PS00028">
    <property type="entry name" value="ZINC_FINGER_C2H2_1"/>
    <property type="match status" value="1"/>
</dbReference>
<keyword evidence="10" id="KW-0539">Nucleus</keyword>
<dbReference type="Gene3D" id="2.20.25.240">
    <property type="match status" value="1"/>
</dbReference>
<dbReference type="Proteomes" id="UP000007110">
    <property type="component" value="Unassembled WGS sequence"/>
</dbReference>
<dbReference type="GO" id="GO:0003677">
    <property type="term" value="F:DNA binding"/>
    <property type="evidence" value="ECO:0007669"/>
    <property type="project" value="UniProtKB-KW"/>
</dbReference>
<evidence type="ECO:0000256" key="11">
    <source>
        <dbReference type="SAM" id="MobiDB-lite"/>
    </source>
</evidence>
<evidence type="ECO:0000256" key="1">
    <source>
        <dbReference type="ARBA" id="ARBA00004123"/>
    </source>
</evidence>
<dbReference type="InterPro" id="IPR013087">
    <property type="entry name" value="Znf_C2H2_type"/>
</dbReference>
<sequence length="453" mass="51185">MAALNHFGALDAPSVTHADRRGGRVLTYRGYRYTRSNSSHTRIYWRCARVNCGETIITNRFNINHTNPEIHIQQRPLGDHTHEPDDERIRRRQFIDEATALLRTNPTLVIRRAYDTVRDTGNHYPPDIPTFKEIRSQLQRVRSEIVNIDRIIMPRKKLKTGGPSGDNPATSVTTPPPPPPPAASGLPTTPPPTPLPSSATTQSNRDESVAEKFISLMEDMVRELDKLKFGDPVSYIYNPLEYAKETHDCFVRKYGNSTKSVLFLGMNPGPFGMAQNGVPFGETNYVKDWMKITGNVGRPPKEHPKRIIIGLDCNRSEVSGQRFWKLWKDLCGTPENFFKECFVYNHCPLVFMTSTSKNVTPPSMKIEMRNPLNDVCDDYLCWLIQLLGVKVVVGIGKFAEARTKKALEKGGVEGVRVVTIMHPSPINPAANKGWQNIVEKSLEDLDLMKYISK</sequence>
<evidence type="ECO:0000256" key="7">
    <source>
        <dbReference type="ARBA" id="ARBA00022833"/>
    </source>
</evidence>
<keyword evidence="8" id="KW-0238">DNA-binding</keyword>
<keyword evidence="5" id="KW-0863">Zinc-finger</keyword>
<evidence type="ECO:0000313" key="13">
    <source>
        <dbReference type="EnsemblMetazoa" id="XP_011681720"/>
    </source>
</evidence>
<dbReference type="GO" id="GO:0006284">
    <property type="term" value="P:base-excision repair"/>
    <property type="evidence" value="ECO:0007669"/>
    <property type="project" value="InterPro"/>
</dbReference>
<dbReference type="Gene3D" id="3.40.470.10">
    <property type="entry name" value="Uracil-DNA glycosylase-like domain"/>
    <property type="match status" value="1"/>
</dbReference>
<evidence type="ECO:0000256" key="2">
    <source>
        <dbReference type="ARBA" id="ARBA00007889"/>
    </source>
</evidence>
<dbReference type="InterPro" id="IPR007588">
    <property type="entry name" value="Znf_FLYWCH"/>
</dbReference>
<evidence type="ECO:0000256" key="6">
    <source>
        <dbReference type="ARBA" id="ARBA00022801"/>
    </source>
</evidence>
<keyword evidence="4" id="KW-0227">DNA damage</keyword>
<evidence type="ECO:0000259" key="12">
    <source>
        <dbReference type="PROSITE" id="PS00028"/>
    </source>
</evidence>
<evidence type="ECO:0000313" key="14">
    <source>
        <dbReference type="Proteomes" id="UP000007110"/>
    </source>
</evidence>
<keyword evidence="14" id="KW-1185">Reference proteome</keyword>
<accession>A0A7M7HPT8</accession>
<dbReference type="RefSeq" id="XP_011681720.1">
    <property type="nucleotide sequence ID" value="XM_011683418.2"/>
</dbReference>
<name>A0A7M7HPT8_STRPU</name>
<dbReference type="GeneID" id="764571"/>
<dbReference type="FunFam" id="3.40.470.10:FF:000005">
    <property type="entry name" value="Single-strand selective monofunctional uracil DNA glycosylase"/>
    <property type="match status" value="1"/>
</dbReference>
<reference evidence="14" key="1">
    <citation type="submission" date="2015-02" db="EMBL/GenBank/DDBJ databases">
        <title>Genome sequencing for Strongylocentrotus purpuratus.</title>
        <authorList>
            <person name="Murali S."/>
            <person name="Liu Y."/>
            <person name="Vee V."/>
            <person name="English A."/>
            <person name="Wang M."/>
            <person name="Skinner E."/>
            <person name="Han Y."/>
            <person name="Muzny D.M."/>
            <person name="Worley K.C."/>
            <person name="Gibbs R.A."/>
        </authorList>
    </citation>
    <scope>NUCLEOTIDE SEQUENCE</scope>
</reference>
<comment type="similarity">
    <text evidence="2">Belongs to the uracil-DNA glycosylase (UDG) superfamily. SMUG1 family.</text>
</comment>
<dbReference type="GO" id="GO:0004844">
    <property type="term" value="F:uracil DNA N-glycosylase activity"/>
    <property type="evidence" value="ECO:0000318"/>
    <property type="project" value="GO_Central"/>
</dbReference>
<dbReference type="InterPro" id="IPR039134">
    <property type="entry name" value="SMUG1"/>
</dbReference>
<dbReference type="PANTHER" id="PTHR13235">
    <property type="entry name" value="SINGLE-STRAND SELECTIVE MONOFUNCTIONAL URACIL DNA GLYCOSYLASE"/>
    <property type="match status" value="1"/>
</dbReference>
<dbReference type="KEGG" id="spu:764571"/>
<dbReference type="CDD" id="cd19374">
    <property type="entry name" value="UDG-F3_SMUG1-like"/>
    <property type="match status" value="1"/>
</dbReference>
<dbReference type="Pfam" id="PF03167">
    <property type="entry name" value="UDG"/>
    <property type="match status" value="1"/>
</dbReference>
<dbReference type="EnsemblMetazoa" id="XM_011683418">
    <property type="protein sequence ID" value="XP_011681720"/>
    <property type="gene ID" value="LOC764571"/>
</dbReference>
<dbReference type="SUPFAM" id="SSF52141">
    <property type="entry name" value="Uracil-DNA glycosylase-like"/>
    <property type="match status" value="1"/>
</dbReference>
<keyword evidence="3" id="KW-0479">Metal-binding</keyword>
<proteinExistence type="inferred from homology"/>
<evidence type="ECO:0000256" key="4">
    <source>
        <dbReference type="ARBA" id="ARBA00022763"/>
    </source>
</evidence>
<protein>
    <recommendedName>
        <fullName evidence="12">C2H2-type domain-containing protein</fullName>
    </recommendedName>
</protein>
<reference evidence="13" key="2">
    <citation type="submission" date="2021-01" db="UniProtKB">
        <authorList>
            <consortium name="EnsemblMetazoa"/>
        </authorList>
    </citation>
    <scope>IDENTIFICATION</scope>
</reference>
<evidence type="ECO:0000256" key="5">
    <source>
        <dbReference type="ARBA" id="ARBA00022771"/>
    </source>
</evidence>
<keyword evidence="7" id="KW-0862">Zinc</keyword>
<comment type="subcellular location">
    <subcellularLocation>
        <location evidence="1">Nucleus</location>
    </subcellularLocation>
</comment>
<dbReference type="GO" id="GO:0008270">
    <property type="term" value="F:zinc ion binding"/>
    <property type="evidence" value="ECO:0007669"/>
    <property type="project" value="UniProtKB-KW"/>
</dbReference>
<evidence type="ECO:0000256" key="10">
    <source>
        <dbReference type="ARBA" id="ARBA00023242"/>
    </source>
</evidence>
<evidence type="ECO:0000256" key="9">
    <source>
        <dbReference type="ARBA" id="ARBA00023204"/>
    </source>
</evidence>
<feature type="compositionally biased region" description="Pro residues" evidence="11">
    <location>
        <begin position="174"/>
        <end position="195"/>
    </location>
</feature>
<dbReference type="AlphaFoldDB" id="A0A7M7HPT8"/>
<dbReference type="GO" id="GO:0000703">
    <property type="term" value="F:oxidized pyrimidine nucleobase lesion DNA N-glycosylase activity"/>
    <property type="evidence" value="ECO:0000318"/>
    <property type="project" value="GO_Central"/>
</dbReference>
<dbReference type="CTD" id="23583"/>
<evidence type="ECO:0000256" key="3">
    <source>
        <dbReference type="ARBA" id="ARBA00022723"/>
    </source>
</evidence>
<feature type="region of interest" description="Disordered" evidence="11">
    <location>
        <begin position="156"/>
        <end position="207"/>
    </location>
</feature>
<dbReference type="InterPro" id="IPR005122">
    <property type="entry name" value="Uracil-DNA_glycosylase-like"/>
</dbReference>
<keyword evidence="6" id="KW-0378">Hydrolase</keyword>
<organism evidence="13 14">
    <name type="scientific">Strongylocentrotus purpuratus</name>
    <name type="common">Purple sea urchin</name>
    <dbReference type="NCBI Taxonomy" id="7668"/>
    <lineage>
        <taxon>Eukaryota</taxon>
        <taxon>Metazoa</taxon>
        <taxon>Echinodermata</taxon>
        <taxon>Eleutherozoa</taxon>
        <taxon>Echinozoa</taxon>
        <taxon>Echinoidea</taxon>
        <taxon>Euechinoidea</taxon>
        <taxon>Echinacea</taxon>
        <taxon>Camarodonta</taxon>
        <taxon>Echinidea</taxon>
        <taxon>Strongylocentrotidae</taxon>
        <taxon>Strongylocentrotus</taxon>
    </lineage>
</organism>